<evidence type="ECO:0000313" key="2">
    <source>
        <dbReference type="Proteomes" id="UP001162131"/>
    </source>
</evidence>
<dbReference type="AlphaFoldDB" id="A0AAU9JQH7"/>
<protein>
    <submittedName>
        <fullName evidence="1">Uncharacterized protein</fullName>
    </submittedName>
</protein>
<dbReference type="Proteomes" id="UP001162131">
    <property type="component" value="Unassembled WGS sequence"/>
</dbReference>
<evidence type="ECO:0000313" key="1">
    <source>
        <dbReference type="EMBL" id="CAG9325732.1"/>
    </source>
</evidence>
<keyword evidence="2" id="KW-1185">Reference proteome</keyword>
<proteinExistence type="predicted"/>
<organism evidence="1 2">
    <name type="scientific">Blepharisma stoltei</name>
    <dbReference type="NCBI Taxonomy" id="1481888"/>
    <lineage>
        <taxon>Eukaryota</taxon>
        <taxon>Sar</taxon>
        <taxon>Alveolata</taxon>
        <taxon>Ciliophora</taxon>
        <taxon>Postciliodesmatophora</taxon>
        <taxon>Heterotrichea</taxon>
        <taxon>Heterotrichida</taxon>
        <taxon>Blepharismidae</taxon>
        <taxon>Blepharisma</taxon>
    </lineage>
</organism>
<accession>A0AAU9JQH7</accession>
<reference evidence="1" key="1">
    <citation type="submission" date="2021-09" db="EMBL/GenBank/DDBJ databases">
        <authorList>
            <consortium name="AG Swart"/>
            <person name="Singh M."/>
            <person name="Singh A."/>
            <person name="Seah K."/>
            <person name="Emmerich C."/>
        </authorList>
    </citation>
    <scope>NUCLEOTIDE SEQUENCE</scope>
    <source>
        <strain evidence="1">ATCC30299</strain>
    </source>
</reference>
<comment type="caution">
    <text evidence="1">The sequence shown here is derived from an EMBL/GenBank/DDBJ whole genome shotgun (WGS) entry which is preliminary data.</text>
</comment>
<name>A0AAU9JQH7_9CILI</name>
<sequence length="88" mass="10307">MRLLHVGDIKHRTEEEHEKIEKIVAAYNSIEQNDGDYDKTKLEPLNTKHLALPINFVTQFTLLSCKKETLALTITPVFFYNLLDYFHT</sequence>
<gene>
    <name evidence="1" type="ORF">BSTOLATCC_MIC39527</name>
</gene>
<dbReference type="EMBL" id="CAJZBQ010000039">
    <property type="protein sequence ID" value="CAG9325732.1"/>
    <property type="molecule type" value="Genomic_DNA"/>
</dbReference>